<dbReference type="Proteomes" id="UP000053676">
    <property type="component" value="Unassembled WGS sequence"/>
</dbReference>
<reference evidence="2" key="1">
    <citation type="journal article" date="2014" name="Nat. Genet.">
        <title>Genome of the human hookworm Necator americanus.</title>
        <authorList>
            <person name="Tang Y.T."/>
            <person name="Gao X."/>
            <person name="Rosa B.A."/>
            <person name="Abubucker S."/>
            <person name="Hallsworth-Pepin K."/>
            <person name="Martin J."/>
            <person name="Tyagi R."/>
            <person name="Heizer E."/>
            <person name="Zhang X."/>
            <person name="Bhonagiri-Palsikar V."/>
            <person name="Minx P."/>
            <person name="Warren W.C."/>
            <person name="Wang Q."/>
            <person name="Zhan B."/>
            <person name="Hotez P.J."/>
            <person name="Sternberg P.W."/>
            <person name="Dougall A."/>
            <person name="Gaze S.T."/>
            <person name="Mulvenna J."/>
            <person name="Sotillo J."/>
            <person name="Ranganathan S."/>
            <person name="Rabelo E.M."/>
            <person name="Wilson R.K."/>
            <person name="Felgner P.L."/>
            <person name="Bethony J."/>
            <person name="Hawdon J.M."/>
            <person name="Gasser R.B."/>
            <person name="Loukas A."/>
            <person name="Mitreva M."/>
        </authorList>
    </citation>
    <scope>NUCLEOTIDE SEQUENCE [LARGE SCALE GENOMIC DNA]</scope>
</reference>
<name>W2TNP8_NECAM</name>
<dbReference type="AlphaFoldDB" id="W2TNP8"/>
<accession>W2TNP8</accession>
<protein>
    <submittedName>
        <fullName evidence="1">Uncharacterized protein</fullName>
    </submittedName>
</protein>
<dbReference type="KEGG" id="nai:NECAME_17521"/>
<sequence>DWKRSVNTKCCAGGFCLVDPSDDWNTNPPSCILCKKPVSMCLNKALEYNASGRMELDNKTGSGFTSRKSLFFFIHLTYNACCHPHL</sequence>
<dbReference type="EMBL" id="KI658244">
    <property type="protein sequence ID" value="ETN83284.1"/>
    <property type="molecule type" value="Genomic_DNA"/>
</dbReference>
<gene>
    <name evidence="1" type="ORF">NECAME_17521</name>
</gene>
<feature type="non-terminal residue" evidence="1">
    <location>
        <position position="1"/>
    </location>
</feature>
<keyword evidence="2" id="KW-1185">Reference proteome</keyword>
<proteinExistence type="predicted"/>
<evidence type="ECO:0000313" key="1">
    <source>
        <dbReference type="EMBL" id="ETN83284.1"/>
    </source>
</evidence>
<organism evidence="1 2">
    <name type="scientific">Necator americanus</name>
    <name type="common">Human hookworm</name>
    <dbReference type="NCBI Taxonomy" id="51031"/>
    <lineage>
        <taxon>Eukaryota</taxon>
        <taxon>Metazoa</taxon>
        <taxon>Ecdysozoa</taxon>
        <taxon>Nematoda</taxon>
        <taxon>Chromadorea</taxon>
        <taxon>Rhabditida</taxon>
        <taxon>Rhabditina</taxon>
        <taxon>Rhabditomorpha</taxon>
        <taxon>Strongyloidea</taxon>
        <taxon>Ancylostomatidae</taxon>
        <taxon>Bunostominae</taxon>
        <taxon>Necator</taxon>
    </lineage>
</organism>
<evidence type="ECO:0000313" key="2">
    <source>
        <dbReference type="Proteomes" id="UP000053676"/>
    </source>
</evidence>
<dbReference type="OrthoDB" id="10384319at2759"/>